<gene>
    <name evidence="2" type="ORF">Z517_08166</name>
</gene>
<feature type="domain" description="AMP-dependent synthetase/ligase" evidence="1">
    <location>
        <begin position="113"/>
        <end position="477"/>
    </location>
</feature>
<dbReference type="SUPFAM" id="SSF56801">
    <property type="entry name" value="Acetyl-CoA synthetase-like"/>
    <property type="match status" value="1"/>
</dbReference>
<evidence type="ECO:0000313" key="2">
    <source>
        <dbReference type="EMBL" id="KIW78331.1"/>
    </source>
</evidence>
<sequence>MGAVPAYRPPPGLRTRLHDFKDHLSRRYKVKLGSYEDLHKFSITRMSDFWSSFWDYFEVIGSDKPAQAIDENARIDEFPTFFKGAKINFAENVLGRKQSGTAIINMREDNMWSPEIYTWQDLEELVKKYADALKASGLQRGEVVTVVGGNNVRSLALLLATGALGALFSSFATDIGDKALEDRLKVLEPRILIAETVYSYNGKRIDISGKIANASRKVQLVNRNCELIVVDDEGSISSSTSITACVTFDTFLGRATGTRTARLEFEQVEFSTPFIVMFSSGTTGAPKGIVHSHGGLVLNGLKEHVLHHNLGPDDMHFHYSGIGWTLWNISLGALLAGSKMVLYDGSPFFPSAEGFLKALFSHRVTSFGAGPRYFSELQKLGLTPRSFASHLHTVISTGALLPVPLAKWLVEAFGPICQINMSGGTELCGSFVNGTPALPSYPGQCSTKALGCDVAVFGPDGTEVEDGQSGELVCRRPFPNMPVMLLKDPGRKRYLNAYFAGYPHVWTHGDFAKVDPETGGIYILGRSDGVLNPSGVRFGSSDIYNVLLTPRFSQSISDVCVVGQQRSLAPYFDSVERVVLFVKCTPSYQHCTHHPWILDPDLEHAIRAQISRDLSRRHVPTFIFRVPEVPYNANGKKLEIQVKATVSGGRDAFEKLKATEEERKTLAWFLPFYHIEDVVKGTERPVVKL</sequence>
<dbReference type="PANTHER" id="PTHR42921:SF4">
    <property type="entry name" value="ACETOACETYL-COA SYNTHASE (AFU_ORTHOLOGUE AFUA_8G04770)"/>
    <property type="match status" value="1"/>
</dbReference>
<accession>A0A0D2DKX6</accession>
<dbReference type="GeneID" id="25307656"/>
<dbReference type="OrthoDB" id="10253869at2759"/>
<organism evidence="2 3">
    <name type="scientific">Fonsecaea pedrosoi CBS 271.37</name>
    <dbReference type="NCBI Taxonomy" id="1442368"/>
    <lineage>
        <taxon>Eukaryota</taxon>
        <taxon>Fungi</taxon>
        <taxon>Dikarya</taxon>
        <taxon>Ascomycota</taxon>
        <taxon>Pezizomycotina</taxon>
        <taxon>Eurotiomycetes</taxon>
        <taxon>Chaetothyriomycetidae</taxon>
        <taxon>Chaetothyriales</taxon>
        <taxon>Herpotrichiellaceae</taxon>
        <taxon>Fonsecaea</taxon>
    </lineage>
</organism>
<name>A0A0D2DKX6_9EURO</name>
<dbReference type="InterPro" id="IPR020845">
    <property type="entry name" value="AMP-binding_CS"/>
</dbReference>
<reference evidence="2 3" key="1">
    <citation type="submission" date="2015-01" db="EMBL/GenBank/DDBJ databases">
        <title>The Genome Sequence of Fonsecaea pedrosoi CBS 271.37.</title>
        <authorList>
            <consortium name="The Broad Institute Genomics Platform"/>
            <person name="Cuomo C."/>
            <person name="de Hoog S."/>
            <person name="Gorbushina A."/>
            <person name="Stielow B."/>
            <person name="Teixiera M."/>
            <person name="Abouelleil A."/>
            <person name="Chapman S.B."/>
            <person name="Priest M."/>
            <person name="Young S.K."/>
            <person name="Wortman J."/>
            <person name="Nusbaum C."/>
            <person name="Birren B."/>
        </authorList>
    </citation>
    <scope>NUCLEOTIDE SEQUENCE [LARGE SCALE GENOMIC DNA]</scope>
    <source>
        <strain evidence="2 3">CBS 271.37</strain>
    </source>
</reference>
<dbReference type="InterPro" id="IPR045851">
    <property type="entry name" value="AMP-bd_C_sf"/>
</dbReference>
<dbReference type="RefSeq" id="XP_013282139.1">
    <property type="nucleotide sequence ID" value="XM_013426685.1"/>
</dbReference>
<dbReference type="Pfam" id="PF00501">
    <property type="entry name" value="AMP-binding"/>
    <property type="match status" value="1"/>
</dbReference>
<keyword evidence="3" id="KW-1185">Reference proteome</keyword>
<dbReference type="EMBL" id="KN846973">
    <property type="protein sequence ID" value="KIW78331.1"/>
    <property type="molecule type" value="Genomic_DNA"/>
</dbReference>
<proteinExistence type="predicted"/>
<dbReference type="InterPro" id="IPR042099">
    <property type="entry name" value="ANL_N_sf"/>
</dbReference>
<dbReference type="PROSITE" id="PS00455">
    <property type="entry name" value="AMP_BINDING"/>
    <property type="match status" value="1"/>
</dbReference>
<dbReference type="VEuPathDB" id="FungiDB:Z517_08166"/>
<protein>
    <submittedName>
        <fullName evidence="2">Unplaced genomic scaffold supercont1.5, whole genome shotgun sequence</fullName>
    </submittedName>
</protein>
<evidence type="ECO:0000259" key="1">
    <source>
        <dbReference type="Pfam" id="PF00501"/>
    </source>
</evidence>
<dbReference type="PANTHER" id="PTHR42921">
    <property type="entry name" value="ACETOACETYL-COA SYNTHETASE"/>
    <property type="match status" value="1"/>
</dbReference>
<dbReference type="Proteomes" id="UP000053029">
    <property type="component" value="Unassembled WGS sequence"/>
</dbReference>
<dbReference type="AlphaFoldDB" id="A0A0D2DKX6"/>
<dbReference type="InterPro" id="IPR000873">
    <property type="entry name" value="AMP-dep_synth/lig_dom"/>
</dbReference>
<evidence type="ECO:0000313" key="3">
    <source>
        <dbReference type="Proteomes" id="UP000053029"/>
    </source>
</evidence>
<dbReference type="GO" id="GO:0030729">
    <property type="term" value="F:acetoacetate-CoA ligase activity"/>
    <property type="evidence" value="ECO:0007669"/>
    <property type="project" value="TreeGrafter"/>
</dbReference>
<dbReference type="Gene3D" id="3.40.50.12780">
    <property type="entry name" value="N-terminal domain of ligase-like"/>
    <property type="match status" value="1"/>
</dbReference>
<dbReference type="Gene3D" id="3.30.300.30">
    <property type="match status" value="1"/>
</dbReference>
<dbReference type="STRING" id="1442368.A0A0D2DKX6"/>
<dbReference type="HOGENOM" id="CLU_000022_3_3_1"/>